<evidence type="ECO:0000313" key="6">
    <source>
        <dbReference type="Proteomes" id="UP000215914"/>
    </source>
</evidence>
<reference evidence="5" key="2">
    <citation type="submission" date="2020-06" db="EMBL/GenBank/DDBJ databases">
        <title>Helianthus annuus Genome sequencing and assembly Release 2.</title>
        <authorList>
            <person name="Gouzy J."/>
            <person name="Langlade N."/>
            <person name="Munos S."/>
        </authorList>
    </citation>
    <scope>NUCLEOTIDE SEQUENCE</scope>
    <source>
        <tissue evidence="5">Leaves</tissue>
    </source>
</reference>
<gene>
    <name evidence="5" type="ORF">HanXRQr2_Chr13g0571661</name>
</gene>
<protein>
    <submittedName>
        <fullName evidence="5">Uncharacterized protein</fullName>
    </submittedName>
</protein>
<reference evidence="5" key="1">
    <citation type="journal article" date="2017" name="Nature">
        <title>The sunflower genome provides insights into oil metabolism, flowering and Asterid evolution.</title>
        <authorList>
            <person name="Badouin H."/>
            <person name="Gouzy J."/>
            <person name="Grassa C.J."/>
            <person name="Murat F."/>
            <person name="Staton S.E."/>
            <person name="Cottret L."/>
            <person name="Lelandais-Briere C."/>
            <person name="Owens G.L."/>
            <person name="Carrere S."/>
            <person name="Mayjonade B."/>
            <person name="Legrand L."/>
            <person name="Gill N."/>
            <person name="Kane N.C."/>
            <person name="Bowers J.E."/>
            <person name="Hubner S."/>
            <person name="Bellec A."/>
            <person name="Berard A."/>
            <person name="Berges H."/>
            <person name="Blanchet N."/>
            <person name="Boniface M.C."/>
            <person name="Brunel D."/>
            <person name="Catrice O."/>
            <person name="Chaidir N."/>
            <person name="Claudel C."/>
            <person name="Donnadieu C."/>
            <person name="Faraut T."/>
            <person name="Fievet G."/>
            <person name="Helmstetter N."/>
            <person name="King M."/>
            <person name="Knapp S.J."/>
            <person name="Lai Z."/>
            <person name="Le Paslier M.C."/>
            <person name="Lippi Y."/>
            <person name="Lorenzon L."/>
            <person name="Mandel J.R."/>
            <person name="Marage G."/>
            <person name="Marchand G."/>
            <person name="Marquand E."/>
            <person name="Bret-Mestries E."/>
            <person name="Morien E."/>
            <person name="Nambeesan S."/>
            <person name="Nguyen T."/>
            <person name="Pegot-Espagnet P."/>
            <person name="Pouilly N."/>
            <person name="Raftis F."/>
            <person name="Sallet E."/>
            <person name="Schiex T."/>
            <person name="Thomas J."/>
            <person name="Vandecasteele C."/>
            <person name="Vares D."/>
            <person name="Vear F."/>
            <person name="Vautrin S."/>
            <person name="Crespi M."/>
            <person name="Mangin B."/>
            <person name="Burke J.M."/>
            <person name="Salse J."/>
            <person name="Munos S."/>
            <person name="Vincourt P."/>
            <person name="Rieseberg L.H."/>
            <person name="Langlade N.B."/>
        </authorList>
    </citation>
    <scope>NUCLEOTIDE SEQUENCE</scope>
    <source>
        <tissue evidence="5">Leaves</tissue>
    </source>
</reference>
<evidence type="ECO:0000313" key="5">
    <source>
        <dbReference type="EMBL" id="KAF5772003.1"/>
    </source>
</evidence>
<evidence type="ECO:0000256" key="4">
    <source>
        <dbReference type="ARBA" id="ARBA00025806"/>
    </source>
</evidence>
<organism evidence="5 6">
    <name type="scientific">Helianthus annuus</name>
    <name type="common">Common sunflower</name>
    <dbReference type="NCBI Taxonomy" id="4232"/>
    <lineage>
        <taxon>Eukaryota</taxon>
        <taxon>Viridiplantae</taxon>
        <taxon>Streptophyta</taxon>
        <taxon>Embryophyta</taxon>
        <taxon>Tracheophyta</taxon>
        <taxon>Spermatophyta</taxon>
        <taxon>Magnoliopsida</taxon>
        <taxon>eudicotyledons</taxon>
        <taxon>Gunneridae</taxon>
        <taxon>Pentapetalae</taxon>
        <taxon>asterids</taxon>
        <taxon>campanulids</taxon>
        <taxon>Asterales</taxon>
        <taxon>Asteraceae</taxon>
        <taxon>Asteroideae</taxon>
        <taxon>Heliantheae alliance</taxon>
        <taxon>Heliantheae</taxon>
        <taxon>Helianthus</taxon>
    </lineage>
</organism>
<dbReference type="Gramene" id="mRNA:HanXRQr2_Chr13g0571661">
    <property type="protein sequence ID" value="mRNA:HanXRQr2_Chr13g0571661"/>
    <property type="gene ID" value="HanXRQr2_Chr13g0571661"/>
</dbReference>
<evidence type="ECO:0000256" key="2">
    <source>
        <dbReference type="ARBA" id="ARBA00022473"/>
    </source>
</evidence>
<dbReference type="InterPro" id="IPR024861">
    <property type="entry name" value="Donson"/>
</dbReference>
<dbReference type="PANTHER" id="PTHR12972">
    <property type="entry name" value="DOWNSTREAM NEIGHBOR OF SON"/>
    <property type="match status" value="1"/>
</dbReference>
<keyword evidence="2" id="KW-0217">Developmental protein</keyword>
<dbReference type="GO" id="GO:0005634">
    <property type="term" value="C:nucleus"/>
    <property type="evidence" value="ECO:0007669"/>
    <property type="project" value="UniProtKB-SubCell"/>
</dbReference>
<dbReference type="PANTHER" id="PTHR12972:SF0">
    <property type="entry name" value="PROTEIN DOWNSTREAM NEIGHBOR OF SON"/>
    <property type="match status" value="1"/>
</dbReference>
<name>A0A9K3HAJ8_HELAN</name>
<comment type="similarity">
    <text evidence="4">Belongs to the DONSON family.</text>
</comment>
<dbReference type="AlphaFoldDB" id="A0A9K3HAJ8"/>
<comment type="subcellular location">
    <subcellularLocation>
        <location evidence="1">Nucleus</location>
    </subcellularLocation>
</comment>
<proteinExistence type="inferred from homology"/>
<dbReference type="EMBL" id="MNCJ02000328">
    <property type="protein sequence ID" value="KAF5772003.1"/>
    <property type="molecule type" value="Genomic_DNA"/>
</dbReference>
<accession>A0A9K3HAJ8</accession>
<dbReference type="Proteomes" id="UP000215914">
    <property type="component" value="Unassembled WGS sequence"/>
</dbReference>
<evidence type="ECO:0000256" key="1">
    <source>
        <dbReference type="ARBA" id="ARBA00004123"/>
    </source>
</evidence>
<comment type="caution">
    <text evidence="5">The sequence shown here is derived from an EMBL/GenBank/DDBJ whole genome shotgun (WGS) entry which is preliminary data.</text>
</comment>
<keyword evidence="6" id="KW-1185">Reference proteome</keyword>
<evidence type="ECO:0000256" key="3">
    <source>
        <dbReference type="ARBA" id="ARBA00023242"/>
    </source>
</evidence>
<sequence length="107" mass="11735">MQTRRTVSLSDVDNTPESLSVLSDNDVHGLYDFLLLLNYMFLLPSLNILDVPLLYSPVPFENAAVFAPEVLWSLAPLLLCKLRAFYHAGIMVSCPIAEVGGGSSNVH</sequence>
<keyword evidence="3" id="KW-0539">Nucleus</keyword>